<keyword evidence="1" id="KW-0732">Signal</keyword>
<dbReference type="InterPro" id="IPR057724">
    <property type="entry name" value="TCTN1-3_N"/>
</dbReference>
<name>A0ABR2KU73_9EUKA</name>
<accession>A0ABR2KU73</accession>
<reference evidence="3 4" key="1">
    <citation type="submission" date="2024-04" db="EMBL/GenBank/DDBJ databases">
        <title>Tritrichomonas musculus Genome.</title>
        <authorList>
            <person name="Alves-Ferreira E."/>
            <person name="Grigg M."/>
            <person name="Lorenzi H."/>
            <person name="Galac M."/>
        </authorList>
    </citation>
    <scope>NUCLEOTIDE SEQUENCE [LARGE SCALE GENOMIC DNA]</scope>
    <source>
        <strain evidence="3 4">EAF2021</strain>
    </source>
</reference>
<keyword evidence="4" id="KW-1185">Reference proteome</keyword>
<comment type="caution">
    <text evidence="3">The sequence shown here is derived from an EMBL/GenBank/DDBJ whole genome shotgun (WGS) entry which is preliminary data.</text>
</comment>
<feature type="chain" id="PRO_5045948665" description="Tectonic-1-3 N-terminal domain-containing protein" evidence="1">
    <location>
        <begin position="18"/>
        <end position="429"/>
    </location>
</feature>
<dbReference type="EMBL" id="JAPFFF010000003">
    <property type="protein sequence ID" value="KAK8894685.1"/>
    <property type="molecule type" value="Genomic_DNA"/>
</dbReference>
<feature type="signal peptide" evidence="1">
    <location>
        <begin position="1"/>
        <end position="17"/>
    </location>
</feature>
<evidence type="ECO:0000313" key="3">
    <source>
        <dbReference type="EMBL" id="KAK8894685.1"/>
    </source>
</evidence>
<feature type="domain" description="Tectonic-1-3 N-terminal" evidence="2">
    <location>
        <begin position="43"/>
        <end position="125"/>
    </location>
</feature>
<protein>
    <recommendedName>
        <fullName evidence="2">Tectonic-1-3 N-terminal domain-containing protein</fullName>
    </recommendedName>
</protein>
<dbReference type="Proteomes" id="UP001470230">
    <property type="component" value="Unassembled WGS sequence"/>
</dbReference>
<proteinExistence type="predicted"/>
<evidence type="ECO:0000259" key="2">
    <source>
        <dbReference type="Pfam" id="PF25752"/>
    </source>
</evidence>
<dbReference type="Pfam" id="PF25752">
    <property type="entry name" value="DUF1619_N"/>
    <property type="match status" value="1"/>
</dbReference>
<gene>
    <name evidence="3" type="ORF">M9Y10_023122</name>
</gene>
<sequence>MIFIFVLLPNTISLGLTRIKAPNIRFDNVTQTDGSTFELTPHTNFGNCSCDVTNQCDPYCCCDPDCSGVLFPYCLETASFQHNLRYCSDSENEGGGKVIEWFLRTSLCIQRDNNPSPGDFYDLDINFDDSNIDDLDGQIQNIPSSLRNIFSISEDPTRRYWNPLSPIKITDSENLKIRRRSKNGECEERDLLYLESINEDCYPRDLNNCSIFLRPSECEQNATCIQNMINQNTVNCNRSYPIHIDVKWGEVVEHPPPSGYKLGEAIQDGNGNDIKVGAHCITDDWKLFPIEFGKQADILCELEPFNYTEENATEFDFRNSTITFWPSNYSISPHVNNIPNNVGTIQEEYPEPMIAKSELYIVESFTIIYKTIGLKENPQRIISDFKVRYHAFSSHNATLRMIIHFFEQPNELNMFDIPSESDLHQWLPF</sequence>
<evidence type="ECO:0000256" key="1">
    <source>
        <dbReference type="SAM" id="SignalP"/>
    </source>
</evidence>
<organism evidence="3 4">
    <name type="scientific">Tritrichomonas musculus</name>
    <dbReference type="NCBI Taxonomy" id="1915356"/>
    <lineage>
        <taxon>Eukaryota</taxon>
        <taxon>Metamonada</taxon>
        <taxon>Parabasalia</taxon>
        <taxon>Tritrichomonadida</taxon>
        <taxon>Tritrichomonadidae</taxon>
        <taxon>Tritrichomonas</taxon>
    </lineage>
</organism>
<evidence type="ECO:0000313" key="4">
    <source>
        <dbReference type="Proteomes" id="UP001470230"/>
    </source>
</evidence>